<evidence type="ECO:0000313" key="2">
    <source>
        <dbReference type="Proteomes" id="UP001198163"/>
    </source>
</evidence>
<evidence type="ECO:0000313" key="1">
    <source>
        <dbReference type="EMBL" id="MCD1655500.1"/>
    </source>
</evidence>
<reference evidence="1" key="1">
    <citation type="submission" date="2021-08" db="EMBL/GenBank/DDBJ databases">
        <title>Comparative analyses of Brucepasteria parasyntrophica and Teretinema zuelzerae.</title>
        <authorList>
            <person name="Song Y."/>
            <person name="Brune A."/>
        </authorList>
    </citation>
    <scope>NUCLEOTIDE SEQUENCE</scope>
    <source>
        <strain evidence="1">DSM 1903</strain>
    </source>
</reference>
<dbReference type="RefSeq" id="WP_230756779.1">
    <property type="nucleotide sequence ID" value="NZ_JAINWA010000003.1"/>
</dbReference>
<gene>
    <name evidence="1" type="ORF">K7J14_12425</name>
</gene>
<protein>
    <submittedName>
        <fullName evidence="1">Uncharacterized protein</fullName>
    </submittedName>
</protein>
<keyword evidence="2" id="KW-1185">Reference proteome</keyword>
<dbReference type="EMBL" id="JAINWA010000003">
    <property type="protein sequence ID" value="MCD1655500.1"/>
    <property type="molecule type" value="Genomic_DNA"/>
</dbReference>
<organism evidence="1 2">
    <name type="scientific">Teretinema zuelzerae</name>
    <dbReference type="NCBI Taxonomy" id="156"/>
    <lineage>
        <taxon>Bacteria</taxon>
        <taxon>Pseudomonadati</taxon>
        <taxon>Spirochaetota</taxon>
        <taxon>Spirochaetia</taxon>
        <taxon>Spirochaetales</taxon>
        <taxon>Treponemataceae</taxon>
        <taxon>Teretinema</taxon>
    </lineage>
</organism>
<proteinExistence type="predicted"/>
<sequence>MENTAKAEIQKSEEKRNLVAPYNAQNAIQYDPLAPEIMKKFIANEYTEKEAIAYALEGCDLCRKGIAEFENNEEKDMNPYLEFIKITLPQKLQSYEDVIQKITASNNGPRIKIKPEFSEKAFIRVISLLNSLSEKRMPDSFWGDLFESTEFSCTVKSIHSVRHDDQDETRDFLQLVLPHLPTKDTKKKT</sequence>
<dbReference type="AlphaFoldDB" id="A0AAE3EJM4"/>
<comment type="caution">
    <text evidence="1">The sequence shown here is derived from an EMBL/GenBank/DDBJ whole genome shotgun (WGS) entry which is preliminary data.</text>
</comment>
<dbReference type="Proteomes" id="UP001198163">
    <property type="component" value="Unassembled WGS sequence"/>
</dbReference>
<accession>A0AAE3EJM4</accession>
<name>A0AAE3EJM4_9SPIR</name>